<evidence type="ECO:0000313" key="3">
    <source>
        <dbReference type="Proteomes" id="UP000075682"/>
    </source>
</evidence>
<organism evidence="2 3">
    <name type="scientific">Gluconobacter albidus</name>
    <dbReference type="NCBI Taxonomy" id="318683"/>
    <lineage>
        <taxon>Bacteria</taxon>
        <taxon>Pseudomonadati</taxon>
        <taxon>Pseudomonadota</taxon>
        <taxon>Alphaproteobacteria</taxon>
        <taxon>Acetobacterales</taxon>
        <taxon>Acetobacteraceae</taxon>
        <taxon>Gluconobacter</taxon>
    </lineage>
</organism>
<gene>
    <name evidence="2" type="ORF">AD941_01540</name>
    <name evidence="1" type="ORF">GCM10007866_16040</name>
</gene>
<name>A0AAW3R0C5_9PROT</name>
<dbReference type="Proteomes" id="UP001156672">
    <property type="component" value="Unassembled WGS sequence"/>
</dbReference>
<sequence>MAVSPQSLCPGTTLTASDATIVTGASGTTVLTSSTFANPTTAAATLTIKLTRSGGAAITLVPGRSVAAASTVQPPELSGLILSANDTLTASGDGIAAVVNGYVAS</sequence>
<reference evidence="4" key="3">
    <citation type="journal article" date="2019" name="Int. J. Syst. Evol. Microbiol.">
        <title>The Global Catalogue of Microorganisms (GCM) 10K type strain sequencing project: providing services to taxonomists for standard genome sequencing and annotation.</title>
        <authorList>
            <consortium name="The Broad Institute Genomics Platform"/>
            <consortium name="The Broad Institute Genome Sequencing Center for Infectious Disease"/>
            <person name="Wu L."/>
            <person name="Ma J."/>
        </authorList>
    </citation>
    <scope>NUCLEOTIDE SEQUENCE [LARGE SCALE GENOMIC DNA]</scope>
    <source>
        <strain evidence="4">NBRC 3250</strain>
    </source>
</reference>
<protein>
    <submittedName>
        <fullName evidence="2">Uncharacterized protein</fullName>
    </submittedName>
</protein>
<comment type="caution">
    <text evidence="2">The sequence shown here is derived from an EMBL/GenBank/DDBJ whole genome shotgun (WGS) entry which is preliminary data.</text>
</comment>
<reference evidence="1" key="4">
    <citation type="submission" date="2023-01" db="EMBL/GenBank/DDBJ databases">
        <title>Draft genome sequence of Gluconobacter albidus strain NBRC 3250.</title>
        <authorList>
            <person name="Sun Q."/>
            <person name="Mori K."/>
        </authorList>
    </citation>
    <scope>NUCLEOTIDE SEQUENCE</scope>
    <source>
        <strain evidence="1">NBRC 3250</strain>
    </source>
</reference>
<accession>A0AAW3R0C5</accession>
<reference evidence="1" key="1">
    <citation type="journal article" date="2014" name="Int. J. Syst. Evol. Microbiol.">
        <title>Complete genome of a new Firmicutes species belonging to the dominant human colonic microbiota ('Ruminococcus bicirculans') reveals two chromosomes and a selective capacity to utilize plant glucans.</title>
        <authorList>
            <consortium name="NISC Comparative Sequencing Program"/>
            <person name="Wegmann U."/>
            <person name="Louis P."/>
            <person name="Goesmann A."/>
            <person name="Henrissat B."/>
            <person name="Duncan S.H."/>
            <person name="Flint H.J."/>
        </authorList>
    </citation>
    <scope>NUCLEOTIDE SEQUENCE</scope>
    <source>
        <strain evidence="1">NBRC 3250</strain>
    </source>
</reference>
<evidence type="ECO:0000313" key="4">
    <source>
        <dbReference type="Proteomes" id="UP001156672"/>
    </source>
</evidence>
<keyword evidence="4" id="KW-1185">Reference proteome</keyword>
<dbReference type="RefSeq" id="WP_062027381.1">
    <property type="nucleotide sequence ID" value="NZ_BEWL01000006.1"/>
</dbReference>
<dbReference type="EMBL" id="BSNW01000016">
    <property type="protein sequence ID" value="GLQ69153.1"/>
    <property type="molecule type" value="Genomic_DNA"/>
</dbReference>
<dbReference type="Proteomes" id="UP000075682">
    <property type="component" value="Unassembled WGS sequence"/>
</dbReference>
<evidence type="ECO:0000313" key="2">
    <source>
        <dbReference type="EMBL" id="KXV42213.1"/>
    </source>
</evidence>
<dbReference type="EMBL" id="LHZN01000084">
    <property type="protein sequence ID" value="KXV42213.1"/>
    <property type="molecule type" value="Genomic_DNA"/>
</dbReference>
<dbReference type="AlphaFoldDB" id="A0AAW3R0C5"/>
<evidence type="ECO:0000313" key="1">
    <source>
        <dbReference type="EMBL" id="GLQ69153.1"/>
    </source>
</evidence>
<reference evidence="2 3" key="2">
    <citation type="submission" date="2015-06" db="EMBL/GenBank/DDBJ databases">
        <title>Improved classification and identification of acetic acid bacteria using matrix-assisted laser desorption/ionization time-of-flight mass spectrometry; Gluconobacter nephelii and Gluconobacter uchimurae are later heterotypic synonyms of Gluconobacter japonicus and Gluconobacter oxydans, respectively.</title>
        <authorList>
            <person name="Li L."/>
            <person name="Cleenwerck I."/>
            <person name="De Vuyst L."/>
            <person name="Vandamme P."/>
        </authorList>
    </citation>
    <scope>NUCLEOTIDE SEQUENCE [LARGE SCALE GENOMIC DNA]</scope>
    <source>
        <strain evidence="2 3">LMG 1356</strain>
    </source>
</reference>
<proteinExistence type="predicted"/>